<name>A0A7J7FX96_CAMSI</name>
<feature type="compositionally biased region" description="Basic and acidic residues" evidence="1">
    <location>
        <begin position="34"/>
        <end position="45"/>
    </location>
</feature>
<dbReference type="AlphaFoldDB" id="A0A7J7FX96"/>
<feature type="region of interest" description="Disordered" evidence="1">
    <location>
        <begin position="16"/>
        <end position="45"/>
    </location>
</feature>
<comment type="caution">
    <text evidence="2">The sequence shown here is derived from an EMBL/GenBank/DDBJ whole genome shotgun (WGS) entry which is preliminary data.</text>
</comment>
<reference evidence="2 3" key="2">
    <citation type="submission" date="2020-07" db="EMBL/GenBank/DDBJ databases">
        <title>Genome assembly of wild tea tree DASZ reveals pedigree and selection history of tea varieties.</title>
        <authorList>
            <person name="Zhang W."/>
        </authorList>
    </citation>
    <scope>NUCLEOTIDE SEQUENCE [LARGE SCALE GENOMIC DNA]</scope>
    <source>
        <strain evidence="3">cv. G240</strain>
        <tissue evidence="2">Leaf</tissue>
    </source>
</reference>
<feature type="compositionally biased region" description="Pro residues" evidence="1">
    <location>
        <begin position="18"/>
        <end position="33"/>
    </location>
</feature>
<sequence length="288" mass="32139">MQARVVLQLLELSMWARSPPPHQKQPPHSPVRPEPAHKQPDTHPGAEDFYLAVHALSKALGVLIRKGHLKHLEPHPLPNNLPSTHNPAKYCAFHQQQSHETDQCFRLHHEIQDLIDNKVIAPPEKPNVTTNPLPPHNQAPPPKHINLIQTVAIPYDPSVYITPSHLPKPKVFIPEIIDLCMVGISQTQPEPVVVTVEDRTGLTLEEDRNVDSEPEGSGSFTEEAYNPCGYIVSTDQVKLRVELPAGAEISVVWEDGPGQQLDDLAELEEDIANLQFFEEHDLGDVNIN</sequence>
<protein>
    <submittedName>
        <fullName evidence="2">Uncharacterized protein</fullName>
    </submittedName>
</protein>
<organism evidence="2 3">
    <name type="scientific">Camellia sinensis</name>
    <name type="common">Tea plant</name>
    <name type="synonym">Thea sinensis</name>
    <dbReference type="NCBI Taxonomy" id="4442"/>
    <lineage>
        <taxon>Eukaryota</taxon>
        <taxon>Viridiplantae</taxon>
        <taxon>Streptophyta</taxon>
        <taxon>Embryophyta</taxon>
        <taxon>Tracheophyta</taxon>
        <taxon>Spermatophyta</taxon>
        <taxon>Magnoliopsida</taxon>
        <taxon>eudicotyledons</taxon>
        <taxon>Gunneridae</taxon>
        <taxon>Pentapetalae</taxon>
        <taxon>asterids</taxon>
        <taxon>Ericales</taxon>
        <taxon>Theaceae</taxon>
        <taxon>Camellia</taxon>
    </lineage>
</organism>
<gene>
    <name evidence="2" type="ORF">HYC85_028938</name>
</gene>
<evidence type="ECO:0000313" key="2">
    <source>
        <dbReference type="EMBL" id="KAF5932767.1"/>
    </source>
</evidence>
<dbReference type="EMBL" id="JACBKZ010000014">
    <property type="protein sequence ID" value="KAF5932767.1"/>
    <property type="molecule type" value="Genomic_DNA"/>
</dbReference>
<dbReference type="Proteomes" id="UP000593564">
    <property type="component" value="Unassembled WGS sequence"/>
</dbReference>
<keyword evidence="3" id="KW-1185">Reference proteome</keyword>
<accession>A0A7J7FX96</accession>
<evidence type="ECO:0000313" key="3">
    <source>
        <dbReference type="Proteomes" id="UP000593564"/>
    </source>
</evidence>
<evidence type="ECO:0000256" key="1">
    <source>
        <dbReference type="SAM" id="MobiDB-lite"/>
    </source>
</evidence>
<reference evidence="3" key="1">
    <citation type="journal article" date="2020" name="Nat. Commun.">
        <title>Genome assembly of wild tea tree DASZ reveals pedigree and selection history of tea varieties.</title>
        <authorList>
            <person name="Zhang W."/>
            <person name="Zhang Y."/>
            <person name="Qiu H."/>
            <person name="Guo Y."/>
            <person name="Wan H."/>
            <person name="Zhang X."/>
            <person name="Scossa F."/>
            <person name="Alseekh S."/>
            <person name="Zhang Q."/>
            <person name="Wang P."/>
            <person name="Xu L."/>
            <person name="Schmidt M.H."/>
            <person name="Jia X."/>
            <person name="Li D."/>
            <person name="Zhu A."/>
            <person name="Guo F."/>
            <person name="Chen W."/>
            <person name="Ni D."/>
            <person name="Usadel B."/>
            <person name="Fernie A.R."/>
            <person name="Wen W."/>
        </authorList>
    </citation>
    <scope>NUCLEOTIDE SEQUENCE [LARGE SCALE GENOMIC DNA]</scope>
    <source>
        <strain evidence="3">cv. G240</strain>
    </source>
</reference>
<proteinExistence type="predicted"/>